<evidence type="ECO:0000256" key="5">
    <source>
        <dbReference type="SAM" id="MobiDB-lite"/>
    </source>
</evidence>
<evidence type="ECO:0000256" key="2">
    <source>
        <dbReference type="ARBA" id="ARBA00022737"/>
    </source>
</evidence>
<dbReference type="Proteomes" id="UP001049176">
    <property type="component" value="Chromosome 10"/>
</dbReference>
<keyword evidence="7" id="KW-1185">Reference proteome</keyword>
<accession>A0A9P7RNG7</accession>
<evidence type="ECO:0008006" key="8">
    <source>
        <dbReference type="Google" id="ProtNLM"/>
    </source>
</evidence>
<dbReference type="EMBL" id="CM032190">
    <property type="protein sequence ID" value="KAG7086814.1"/>
    <property type="molecule type" value="Genomic_DNA"/>
</dbReference>
<feature type="compositionally biased region" description="Low complexity" evidence="5">
    <location>
        <begin position="179"/>
        <end position="239"/>
    </location>
</feature>
<evidence type="ECO:0000256" key="4">
    <source>
        <dbReference type="ARBA" id="ARBA00022833"/>
    </source>
</evidence>
<sequence>MYGWRTSLRYDHDPDHIMDHLSPAPLDPPFSTPKPSCCSQFENWDSMPLYMDLQEDYKIRDMNRVALLERNYCSSFFCCDIRLTGFHELLEHIEAVHFVVTNDKNGNKRYLYEPVGVSNAGQLFSPHQHQNQHQQQQAEENQCLPFDAGWEYELDTNPSGFWGYQNESQPSSPSPSPSPTISSPSPSPSSTCSSASSSPTTSPLLLPTRAPTSSLSTVVPTSHDSSPSPSPSSPAASIPLIAPIPSTPINYDLVVREGNHYSHASKKPSSTAKPRWKHASGTATATITAAAGTGFRKRGLSAGDREKLYRCPTVGCTKSYLNPNGLKYHREKGKCSFEEDRVPR</sequence>
<feature type="region of interest" description="Disordered" evidence="5">
    <location>
        <begin position="161"/>
        <end position="239"/>
    </location>
</feature>
<dbReference type="AlphaFoldDB" id="A0A9P7RNG7"/>
<dbReference type="PANTHER" id="PTHR23057:SF0">
    <property type="entry name" value="JUXTAPOSED WITH ANOTHER ZINC FINGER PROTEIN 1"/>
    <property type="match status" value="1"/>
</dbReference>
<keyword evidence="2" id="KW-0677">Repeat</keyword>
<keyword evidence="3" id="KW-0863">Zinc-finger</keyword>
<evidence type="ECO:0000256" key="3">
    <source>
        <dbReference type="ARBA" id="ARBA00022771"/>
    </source>
</evidence>
<dbReference type="PANTHER" id="PTHR23057">
    <property type="entry name" value="JUXTAPOSED WITH ANOTHER ZINC FINGER PROTEIN 1"/>
    <property type="match status" value="1"/>
</dbReference>
<keyword evidence="1" id="KW-0479">Metal-binding</keyword>
<gene>
    <name evidence="6" type="ORF">E1B28_002737</name>
</gene>
<evidence type="ECO:0000313" key="6">
    <source>
        <dbReference type="EMBL" id="KAG7086814.1"/>
    </source>
</evidence>
<dbReference type="GeneID" id="66071813"/>
<organism evidence="6 7">
    <name type="scientific">Marasmius oreades</name>
    <name type="common">fairy-ring Marasmius</name>
    <dbReference type="NCBI Taxonomy" id="181124"/>
    <lineage>
        <taxon>Eukaryota</taxon>
        <taxon>Fungi</taxon>
        <taxon>Dikarya</taxon>
        <taxon>Basidiomycota</taxon>
        <taxon>Agaricomycotina</taxon>
        <taxon>Agaricomycetes</taxon>
        <taxon>Agaricomycetidae</taxon>
        <taxon>Agaricales</taxon>
        <taxon>Marasmiineae</taxon>
        <taxon>Marasmiaceae</taxon>
        <taxon>Marasmius</taxon>
    </lineage>
</organism>
<dbReference type="InterPro" id="IPR051580">
    <property type="entry name" value="ZnF-Chromatin_assoc"/>
</dbReference>
<dbReference type="KEGG" id="more:E1B28_002737"/>
<evidence type="ECO:0000256" key="1">
    <source>
        <dbReference type="ARBA" id="ARBA00022723"/>
    </source>
</evidence>
<name>A0A9P7RNG7_9AGAR</name>
<proteinExistence type="predicted"/>
<reference evidence="6" key="1">
    <citation type="journal article" date="2021" name="Genome Biol. Evol.">
        <title>The assembled and annotated genome of the fairy-ring fungus Marasmius oreades.</title>
        <authorList>
            <person name="Hiltunen M."/>
            <person name="Ament-Velasquez S.L."/>
            <person name="Johannesson H."/>
        </authorList>
    </citation>
    <scope>NUCLEOTIDE SEQUENCE</scope>
    <source>
        <strain evidence="6">03SP1</strain>
    </source>
</reference>
<comment type="caution">
    <text evidence="6">The sequence shown here is derived from an EMBL/GenBank/DDBJ whole genome shotgun (WGS) entry which is preliminary data.</text>
</comment>
<dbReference type="GO" id="GO:0008270">
    <property type="term" value="F:zinc ion binding"/>
    <property type="evidence" value="ECO:0007669"/>
    <property type="project" value="UniProtKB-KW"/>
</dbReference>
<protein>
    <recommendedName>
        <fullName evidence="8">C2H2-type domain-containing protein</fullName>
    </recommendedName>
</protein>
<dbReference type="GO" id="GO:0005634">
    <property type="term" value="C:nucleus"/>
    <property type="evidence" value="ECO:0007669"/>
    <property type="project" value="TreeGrafter"/>
</dbReference>
<dbReference type="RefSeq" id="XP_043003285.1">
    <property type="nucleotide sequence ID" value="XM_043159682.1"/>
</dbReference>
<evidence type="ECO:0000313" key="7">
    <source>
        <dbReference type="Proteomes" id="UP001049176"/>
    </source>
</evidence>
<dbReference type="OrthoDB" id="3269380at2759"/>
<keyword evidence="4" id="KW-0862">Zinc</keyword>